<dbReference type="InterPro" id="IPR000253">
    <property type="entry name" value="FHA_dom"/>
</dbReference>
<feature type="domain" description="G-patch" evidence="3">
    <location>
        <begin position="446"/>
        <end position="492"/>
    </location>
</feature>
<dbReference type="Pfam" id="PF17780">
    <property type="entry name" value="OCRE"/>
    <property type="match status" value="1"/>
</dbReference>
<feature type="compositionally biased region" description="Basic residues" evidence="1">
    <location>
        <begin position="191"/>
        <end position="203"/>
    </location>
</feature>
<dbReference type="CDD" id="cd22686">
    <property type="entry name" value="FHA_AGGF1"/>
    <property type="match status" value="1"/>
</dbReference>
<dbReference type="AlphaFoldDB" id="A0AAV8WF53"/>
<evidence type="ECO:0000259" key="2">
    <source>
        <dbReference type="PROSITE" id="PS50006"/>
    </source>
</evidence>
<feature type="region of interest" description="Disordered" evidence="1">
    <location>
        <begin position="1"/>
        <end position="28"/>
    </location>
</feature>
<dbReference type="PROSITE" id="PS50006">
    <property type="entry name" value="FHA_DOMAIN"/>
    <property type="match status" value="1"/>
</dbReference>
<evidence type="ECO:0000256" key="1">
    <source>
        <dbReference type="SAM" id="MobiDB-lite"/>
    </source>
</evidence>
<feature type="domain" description="FHA" evidence="2">
    <location>
        <begin position="274"/>
        <end position="325"/>
    </location>
</feature>
<proteinExistence type="predicted"/>
<dbReference type="InterPro" id="IPR041591">
    <property type="entry name" value="OCRE"/>
</dbReference>
<protein>
    <recommendedName>
        <fullName evidence="6">Angiogenic factor with G patch and FHA domains 1</fullName>
    </recommendedName>
</protein>
<evidence type="ECO:0000313" key="4">
    <source>
        <dbReference type="EMBL" id="KAJ8924356.1"/>
    </source>
</evidence>
<feature type="region of interest" description="Disordered" evidence="1">
    <location>
        <begin position="412"/>
        <end position="433"/>
    </location>
</feature>
<dbReference type="SUPFAM" id="SSF49879">
    <property type="entry name" value="SMAD/FHA domain"/>
    <property type="match status" value="1"/>
</dbReference>
<dbReference type="GO" id="GO:0003676">
    <property type="term" value="F:nucleic acid binding"/>
    <property type="evidence" value="ECO:0007669"/>
    <property type="project" value="InterPro"/>
</dbReference>
<gene>
    <name evidence="4" type="ORF">NQ315_007152</name>
</gene>
<comment type="caution">
    <text evidence="4">The sequence shown here is derived from an EMBL/GenBank/DDBJ whole genome shotgun (WGS) entry which is preliminary data.</text>
</comment>
<name>A0AAV8WF53_9CUCU</name>
<evidence type="ECO:0008006" key="6">
    <source>
        <dbReference type="Google" id="ProtNLM"/>
    </source>
</evidence>
<dbReference type="InterPro" id="IPR008984">
    <property type="entry name" value="SMAD_FHA_dom_sf"/>
</dbReference>
<organism evidence="4 5">
    <name type="scientific">Exocentrus adspersus</name>
    <dbReference type="NCBI Taxonomy" id="1586481"/>
    <lineage>
        <taxon>Eukaryota</taxon>
        <taxon>Metazoa</taxon>
        <taxon>Ecdysozoa</taxon>
        <taxon>Arthropoda</taxon>
        <taxon>Hexapoda</taxon>
        <taxon>Insecta</taxon>
        <taxon>Pterygota</taxon>
        <taxon>Neoptera</taxon>
        <taxon>Endopterygota</taxon>
        <taxon>Coleoptera</taxon>
        <taxon>Polyphaga</taxon>
        <taxon>Cucujiformia</taxon>
        <taxon>Chrysomeloidea</taxon>
        <taxon>Cerambycidae</taxon>
        <taxon>Lamiinae</taxon>
        <taxon>Acanthocinini</taxon>
        <taxon>Exocentrus</taxon>
    </lineage>
</organism>
<dbReference type="InterPro" id="IPR000467">
    <property type="entry name" value="G_patch_dom"/>
</dbReference>
<evidence type="ECO:0000259" key="3">
    <source>
        <dbReference type="PROSITE" id="PS50174"/>
    </source>
</evidence>
<dbReference type="PANTHER" id="PTHR23106">
    <property type="entry name" value="ANGIOGENIC FACTOR WITH G PATCH AND FHA DOMAINS 1"/>
    <property type="match status" value="1"/>
</dbReference>
<dbReference type="SMART" id="SM00443">
    <property type="entry name" value="G_patch"/>
    <property type="match status" value="1"/>
</dbReference>
<sequence length="533" mass="59386">MAKVEDTENGAKVLYTSGDEDTPEGNGIHKTTYELSSSLKEKLEDIPEAMEYVEKLQAIIRKQIKKLCKLRSKIKKFQTPKVDVFTQTSDTNCHTNTVICKEDVKTLAEDIKEAAEMALQNSGFVFEETSGLYYDYNTGYYYNAEYGLYYDGTTGTYLKYNQETQCYDFHSQVDATPFPNQKERDTEKIVGKRKSGHKIKGSPKRPCSADDKCLQTDMEEGECSDSANSSVEDDKSESIDISKQWPPCMRIIVESSDVPKVKVGSLYIITCDGGSLGREGNHSIVIPDLNTSKHHLKFVFDKDKGQYLGIDVGSRNGTLLNNQRMSPSKQESEARIIKHGSKIQIGSTVLLCHIHEGSHTCGHCEPGLIQSSQGAEHKKVNKSTRAQKHKNELKMLKKKCGMVNYEEDPKLASGYRDRAQQRRDTVGSQNPHEKTQVALLDESIPAENKGFKLLSKMGWKEGQSLGKDGTGMLEPIQLVSNKGTAGIGCSEEVAVPVPPTVPSVAKQNIWQKTQERFKNLPATNQTLEESSDD</sequence>
<keyword evidence="5" id="KW-1185">Reference proteome</keyword>
<dbReference type="Pfam" id="PF01585">
    <property type="entry name" value="G-patch"/>
    <property type="match status" value="1"/>
</dbReference>
<accession>A0AAV8WF53</accession>
<dbReference type="Pfam" id="PF00498">
    <property type="entry name" value="FHA"/>
    <property type="match status" value="1"/>
</dbReference>
<dbReference type="EMBL" id="JANEYG010000003">
    <property type="protein sequence ID" value="KAJ8924356.1"/>
    <property type="molecule type" value="Genomic_DNA"/>
</dbReference>
<dbReference type="PROSITE" id="PS50174">
    <property type="entry name" value="G_PATCH"/>
    <property type="match status" value="1"/>
</dbReference>
<dbReference type="PANTHER" id="PTHR23106:SF24">
    <property type="entry name" value="ANGIOGENIC FACTOR WITH G PATCH AND FHA DOMAINS 1"/>
    <property type="match status" value="1"/>
</dbReference>
<dbReference type="Gene3D" id="2.60.200.20">
    <property type="match status" value="1"/>
</dbReference>
<evidence type="ECO:0000313" key="5">
    <source>
        <dbReference type="Proteomes" id="UP001159042"/>
    </source>
</evidence>
<feature type="compositionally biased region" description="Basic and acidic residues" evidence="1">
    <location>
        <begin position="181"/>
        <end position="190"/>
    </location>
</feature>
<dbReference type="Proteomes" id="UP001159042">
    <property type="component" value="Unassembled WGS sequence"/>
</dbReference>
<dbReference type="InterPro" id="IPR053027">
    <property type="entry name" value="AGGF1"/>
</dbReference>
<feature type="region of interest" description="Disordered" evidence="1">
    <location>
        <begin position="177"/>
        <end position="239"/>
    </location>
</feature>
<dbReference type="SMART" id="SM00240">
    <property type="entry name" value="FHA"/>
    <property type="match status" value="1"/>
</dbReference>
<reference evidence="4 5" key="1">
    <citation type="journal article" date="2023" name="Insect Mol. Biol.">
        <title>Genome sequencing provides insights into the evolution of gene families encoding plant cell wall-degrading enzymes in longhorned beetles.</title>
        <authorList>
            <person name="Shin N.R."/>
            <person name="Okamura Y."/>
            <person name="Kirsch R."/>
            <person name="Pauchet Y."/>
        </authorList>
    </citation>
    <scope>NUCLEOTIDE SEQUENCE [LARGE SCALE GENOMIC DNA]</scope>
    <source>
        <strain evidence="4">EAD_L_NR</strain>
    </source>
</reference>